<proteinExistence type="predicted"/>
<dbReference type="Proteomes" id="UP000707731">
    <property type="component" value="Unassembled WGS sequence"/>
</dbReference>
<dbReference type="RefSeq" id="WP_195004999.1">
    <property type="nucleotide sequence ID" value="NZ_JADLQN010000010.1"/>
</dbReference>
<gene>
    <name evidence="1" type="ORF">IU449_27055</name>
</gene>
<accession>A0ABS0DJ45</accession>
<comment type="caution">
    <text evidence="1">The sequence shown here is derived from an EMBL/GenBank/DDBJ whole genome shotgun (WGS) entry which is preliminary data.</text>
</comment>
<sequence length="109" mass="12361">MKAFASAIWSAASKWDRFCLIFLSSLAVANLAAGQYETGFIVALFVVWDVTVLSWKAWGLEWKRRYEELAAERATAAVKDYSVHFVDSDLSENAVEFVKKMRNLNGYGR</sequence>
<dbReference type="EMBL" id="JADLQN010000010">
    <property type="protein sequence ID" value="MBF6358160.1"/>
    <property type="molecule type" value="Genomic_DNA"/>
</dbReference>
<keyword evidence="2" id="KW-1185">Reference proteome</keyword>
<organism evidence="1 2">
    <name type="scientific">Nocardia higoensis</name>
    <dbReference type="NCBI Taxonomy" id="228599"/>
    <lineage>
        <taxon>Bacteria</taxon>
        <taxon>Bacillati</taxon>
        <taxon>Actinomycetota</taxon>
        <taxon>Actinomycetes</taxon>
        <taxon>Mycobacteriales</taxon>
        <taxon>Nocardiaceae</taxon>
        <taxon>Nocardia</taxon>
    </lineage>
</organism>
<name>A0ABS0DJ45_9NOCA</name>
<evidence type="ECO:0000313" key="1">
    <source>
        <dbReference type="EMBL" id="MBF6358160.1"/>
    </source>
</evidence>
<reference evidence="1 2" key="1">
    <citation type="submission" date="2020-10" db="EMBL/GenBank/DDBJ databases">
        <title>Identification of Nocardia species via Next-generation sequencing and recognition of intraspecies genetic diversity.</title>
        <authorList>
            <person name="Li P."/>
            <person name="Li P."/>
            <person name="Lu B."/>
        </authorList>
    </citation>
    <scope>NUCLEOTIDE SEQUENCE [LARGE SCALE GENOMIC DNA]</scope>
    <source>
        <strain evidence="1 2">BJ06-0143</strain>
    </source>
</reference>
<protein>
    <submittedName>
        <fullName evidence="1">Uncharacterized protein</fullName>
    </submittedName>
</protein>
<evidence type="ECO:0000313" key="2">
    <source>
        <dbReference type="Proteomes" id="UP000707731"/>
    </source>
</evidence>